<dbReference type="Proteomes" id="UP000887580">
    <property type="component" value="Unplaced"/>
</dbReference>
<accession>A0AC35GU90</accession>
<organism evidence="1 2">
    <name type="scientific">Panagrolaimus sp. PS1159</name>
    <dbReference type="NCBI Taxonomy" id="55785"/>
    <lineage>
        <taxon>Eukaryota</taxon>
        <taxon>Metazoa</taxon>
        <taxon>Ecdysozoa</taxon>
        <taxon>Nematoda</taxon>
        <taxon>Chromadorea</taxon>
        <taxon>Rhabditida</taxon>
        <taxon>Tylenchina</taxon>
        <taxon>Panagrolaimomorpha</taxon>
        <taxon>Panagrolaimoidea</taxon>
        <taxon>Panagrolaimidae</taxon>
        <taxon>Panagrolaimus</taxon>
    </lineage>
</organism>
<dbReference type="WBParaSite" id="PS1159_v2.g8764.t1">
    <property type="protein sequence ID" value="PS1159_v2.g8764.t1"/>
    <property type="gene ID" value="PS1159_v2.g8764"/>
</dbReference>
<protein>
    <submittedName>
        <fullName evidence="2">Uncharacterized protein</fullName>
    </submittedName>
</protein>
<evidence type="ECO:0000313" key="2">
    <source>
        <dbReference type="WBParaSite" id="PS1159_v2.g8764.t1"/>
    </source>
</evidence>
<proteinExistence type="predicted"/>
<evidence type="ECO:0000313" key="1">
    <source>
        <dbReference type="Proteomes" id="UP000887580"/>
    </source>
</evidence>
<reference evidence="2" key="1">
    <citation type="submission" date="2022-11" db="UniProtKB">
        <authorList>
            <consortium name="WormBaseParasite"/>
        </authorList>
    </citation>
    <scope>IDENTIFICATION</scope>
</reference>
<sequence length="183" mass="21512">MPVEGINYSLIQPSEENIDVPNSPNSETTEITKEFFENYAVLDVPWDDPSLYVEDNENVIMNEKFLTDAPKTYETNDRWSFLRSESSKNSGRVVKKKKNTSIKSRISSQSSEGRCMSESSDYFTVPDYNIEDNSFPSVYQQLEENYQRQNFIHQKILQLQEEAYQLEYEAHFLQSTLYHQQQM</sequence>
<name>A0AC35GU90_9BILA</name>